<dbReference type="Proteomes" id="UP000462066">
    <property type="component" value="Unassembled WGS sequence"/>
</dbReference>
<comment type="caution">
    <text evidence="1">The sequence shown here is derived from an EMBL/GenBank/DDBJ whole genome shotgun (WGS) entry which is preliminary data.</text>
</comment>
<gene>
    <name evidence="1" type="ORF">B1992_12065</name>
</gene>
<sequence length="77" mass="8542">MRFLQAWVALGLIAACAPAKDRPAAGEGVVVRSEDPLDYRFDMQQDGRGMSADQFDAWMKARGIRIAKGVPARHLRK</sequence>
<dbReference type="EMBL" id="MWIP01000013">
    <property type="protein sequence ID" value="KAF1685519.1"/>
    <property type="molecule type" value="Genomic_DNA"/>
</dbReference>
<dbReference type="PROSITE" id="PS51257">
    <property type="entry name" value="PROKAR_LIPOPROTEIN"/>
    <property type="match status" value="1"/>
</dbReference>
<name>A0A7V8K6R4_9GAMM</name>
<evidence type="ECO:0000313" key="2">
    <source>
        <dbReference type="Proteomes" id="UP000462066"/>
    </source>
</evidence>
<reference evidence="1 2" key="1">
    <citation type="submission" date="2017-10" db="EMBL/GenBank/DDBJ databases">
        <title>Whole genome sequencing of Pseudoxanthomonas broegbernensis DSM 12573(T).</title>
        <authorList>
            <person name="Kumar S."/>
            <person name="Bansal K."/>
            <person name="Kaur A."/>
            <person name="Patil P."/>
            <person name="Sharma S."/>
            <person name="Patil P.B."/>
        </authorList>
    </citation>
    <scope>NUCLEOTIDE SEQUENCE [LARGE SCALE GENOMIC DNA]</scope>
    <source>
        <strain evidence="1 2">DSM 12573</strain>
    </source>
</reference>
<evidence type="ECO:0000313" key="1">
    <source>
        <dbReference type="EMBL" id="KAF1685519.1"/>
    </source>
</evidence>
<proteinExistence type="predicted"/>
<accession>A0A7V8K6R4</accession>
<dbReference type="AlphaFoldDB" id="A0A7V8K6R4"/>
<organism evidence="1 2">
    <name type="scientific">Pseudoxanthomonas broegbernensis</name>
    <dbReference type="NCBI Taxonomy" id="83619"/>
    <lineage>
        <taxon>Bacteria</taxon>
        <taxon>Pseudomonadati</taxon>
        <taxon>Pseudomonadota</taxon>
        <taxon>Gammaproteobacteria</taxon>
        <taxon>Lysobacterales</taxon>
        <taxon>Lysobacteraceae</taxon>
        <taxon>Pseudoxanthomonas</taxon>
    </lineage>
</organism>
<keyword evidence="2" id="KW-1185">Reference proteome</keyword>
<protein>
    <submittedName>
        <fullName evidence="1">Uncharacterized protein</fullName>
    </submittedName>
</protein>